<name>A0AA43KEI3_9CYAN</name>
<evidence type="ECO:0000313" key="3">
    <source>
        <dbReference type="EMBL" id="MDH6063611.1"/>
    </source>
</evidence>
<dbReference type="Proteomes" id="UP001159370">
    <property type="component" value="Unassembled WGS sequence"/>
</dbReference>
<evidence type="ECO:0000259" key="2">
    <source>
        <dbReference type="Pfam" id="PF01609"/>
    </source>
</evidence>
<keyword evidence="1" id="KW-1133">Transmembrane helix</keyword>
<keyword evidence="1" id="KW-0812">Transmembrane</keyword>
<gene>
    <name evidence="3" type="ORF">NWP23_07470</name>
</gene>
<keyword evidence="1" id="KW-0472">Membrane</keyword>
<dbReference type="PANTHER" id="PTHR33258">
    <property type="entry name" value="TRANSPOSASE INSL FOR INSERTION SEQUENCE ELEMENT IS186A-RELATED"/>
    <property type="match status" value="1"/>
</dbReference>
<evidence type="ECO:0000256" key="1">
    <source>
        <dbReference type="SAM" id="Phobius"/>
    </source>
</evidence>
<organism evidence="3 4">
    <name type="scientific">Umezakia ovalisporum FSS-62</name>
    <dbReference type="NCBI Taxonomy" id="2971776"/>
    <lineage>
        <taxon>Bacteria</taxon>
        <taxon>Bacillati</taxon>
        <taxon>Cyanobacteriota</taxon>
        <taxon>Cyanophyceae</taxon>
        <taxon>Nostocales</taxon>
        <taxon>Nodulariaceae</taxon>
        <taxon>Umezakia</taxon>
    </lineage>
</organism>
<evidence type="ECO:0000313" key="4">
    <source>
        <dbReference type="Proteomes" id="UP001159370"/>
    </source>
</evidence>
<dbReference type="GO" id="GO:0004803">
    <property type="term" value="F:transposase activity"/>
    <property type="evidence" value="ECO:0007669"/>
    <property type="project" value="InterPro"/>
</dbReference>
<dbReference type="PANTHER" id="PTHR33258:SF1">
    <property type="entry name" value="TRANSPOSASE INSL FOR INSERTION SEQUENCE ELEMENT IS186A-RELATED"/>
    <property type="match status" value="1"/>
</dbReference>
<dbReference type="Pfam" id="PF01609">
    <property type="entry name" value="DDE_Tnp_1"/>
    <property type="match status" value="1"/>
</dbReference>
<reference evidence="3 4" key="1">
    <citation type="journal article" date="2023" name="J. Phycol.">
        <title>Chrysosporum ovalisporum is synonymous with the true-branching cyanobacterium Umezakia natans (Nostocales/Aphanizomenonaceae).</title>
        <authorList>
            <person name="McGregor G.B."/>
            <person name="Sendall B.C."/>
            <person name="Niiyama Y."/>
            <person name="Tuji A."/>
            <person name="Willis A."/>
        </authorList>
    </citation>
    <scope>NUCLEOTIDE SEQUENCE [LARGE SCALE GENOMIC DNA]</scope>
    <source>
        <strain evidence="3 4">FSS-62</strain>
    </source>
</reference>
<feature type="transmembrane region" description="Helical" evidence="1">
    <location>
        <begin position="214"/>
        <end position="235"/>
    </location>
</feature>
<dbReference type="GO" id="GO:0003677">
    <property type="term" value="F:DNA binding"/>
    <property type="evidence" value="ECO:0007669"/>
    <property type="project" value="InterPro"/>
</dbReference>
<dbReference type="EMBL" id="JANQDL010000050">
    <property type="protein sequence ID" value="MDH6063611.1"/>
    <property type="molecule type" value="Genomic_DNA"/>
</dbReference>
<dbReference type="SUPFAM" id="SSF53098">
    <property type="entry name" value="Ribonuclease H-like"/>
    <property type="match status" value="1"/>
</dbReference>
<comment type="caution">
    <text evidence="3">The sequence shown here is derived from an EMBL/GenBank/DDBJ whole genome shotgun (WGS) entry which is preliminary data.</text>
</comment>
<proteinExistence type="predicted"/>
<protein>
    <submittedName>
        <fullName evidence="3">Transposase</fullName>
    </submittedName>
</protein>
<dbReference type="InterPro" id="IPR012337">
    <property type="entry name" value="RNaseH-like_sf"/>
</dbReference>
<dbReference type="AlphaFoldDB" id="A0AA43KEI3"/>
<sequence length="236" mass="27545">MLMVVEAFAHTPVAAWYDADGKINETRWWQGLLEPLPHGGLLVVDMGFYGFEWFDSLTAPGKYVLTRQKEKVRYRVTGVLSQGSHYKGEIIHMALHHTHPYCYPMGPVSVLWGQIWYYYLTNVLDPQQLSPQEVFDLYRPRWRIEEAFLLTKGLLGLFYLWVGGTNGVQMQIYATWIFYAVLNDLCADVAFALQRPLERISVEMVFRSLYFSTAHFYLLLIYNLFLGLWNIIVLWA</sequence>
<dbReference type="InterPro" id="IPR002559">
    <property type="entry name" value="Transposase_11"/>
</dbReference>
<feature type="domain" description="Transposase IS4-like" evidence="2">
    <location>
        <begin position="4"/>
        <end position="158"/>
    </location>
</feature>
<dbReference type="GO" id="GO:0006313">
    <property type="term" value="P:DNA transposition"/>
    <property type="evidence" value="ECO:0007669"/>
    <property type="project" value="InterPro"/>
</dbReference>
<accession>A0AA43KEI3</accession>